<evidence type="ECO:0000256" key="3">
    <source>
        <dbReference type="ARBA" id="ARBA00022833"/>
    </source>
</evidence>
<accession>A0A979FV89</accession>
<organism evidence="9 10">
    <name type="scientific">Hyalella azteca</name>
    <name type="common">Amphipod</name>
    <dbReference type="NCBI Taxonomy" id="294128"/>
    <lineage>
        <taxon>Eukaryota</taxon>
        <taxon>Metazoa</taxon>
        <taxon>Ecdysozoa</taxon>
        <taxon>Arthropoda</taxon>
        <taxon>Crustacea</taxon>
        <taxon>Multicrustacea</taxon>
        <taxon>Malacostraca</taxon>
        <taxon>Eumalacostraca</taxon>
        <taxon>Peracarida</taxon>
        <taxon>Amphipoda</taxon>
        <taxon>Senticaudata</taxon>
        <taxon>Talitrida</taxon>
        <taxon>Talitroidea</taxon>
        <taxon>Hyalellidae</taxon>
        <taxon>Hyalella</taxon>
    </lineage>
</organism>
<dbReference type="GO" id="GO:0048666">
    <property type="term" value="P:neuron development"/>
    <property type="evidence" value="ECO:0007669"/>
    <property type="project" value="UniProtKB-ARBA"/>
</dbReference>
<reference evidence="10" key="1">
    <citation type="submission" date="2025-08" db="UniProtKB">
        <authorList>
            <consortium name="RefSeq"/>
        </authorList>
    </citation>
    <scope>IDENTIFICATION</scope>
    <source>
        <tissue evidence="10">Whole organism</tissue>
    </source>
</reference>
<dbReference type="InterPro" id="IPR036236">
    <property type="entry name" value="Znf_C2H2_sf"/>
</dbReference>
<keyword evidence="1" id="KW-0479">Metal-binding</keyword>
<proteinExistence type="predicted"/>
<feature type="compositionally biased region" description="Low complexity" evidence="6">
    <location>
        <begin position="173"/>
        <end position="193"/>
    </location>
</feature>
<dbReference type="CDD" id="cd18315">
    <property type="entry name" value="BTB_POZ_BAB-like"/>
    <property type="match status" value="1"/>
</dbReference>
<evidence type="ECO:0000313" key="9">
    <source>
        <dbReference type="Proteomes" id="UP000694843"/>
    </source>
</evidence>
<dbReference type="SUPFAM" id="SSF54695">
    <property type="entry name" value="POZ domain"/>
    <property type="match status" value="1"/>
</dbReference>
<evidence type="ECO:0000313" key="10">
    <source>
        <dbReference type="RefSeq" id="XP_047740478.1"/>
    </source>
</evidence>
<feature type="domain" description="BTB" evidence="7">
    <location>
        <begin position="31"/>
        <end position="96"/>
    </location>
</feature>
<keyword evidence="9" id="KW-1185">Reference proteome</keyword>
<name>A0A979FV89_HYAAZ</name>
<dbReference type="PROSITE" id="PS50097">
    <property type="entry name" value="BTB"/>
    <property type="match status" value="1"/>
</dbReference>
<dbReference type="InterPro" id="IPR013087">
    <property type="entry name" value="Znf_C2H2_type"/>
</dbReference>
<evidence type="ECO:0000256" key="1">
    <source>
        <dbReference type="ARBA" id="ARBA00022723"/>
    </source>
</evidence>
<gene>
    <name evidence="10" type="primary">LOC108679110</name>
</gene>
<evidence type="ECO:0000259" key="7">
    <source>
        <dbReference type="PROSITE" id="PS50097"/>
    </source>
</evidence>
<dbReference type="PROSITE" id="PS00028">
    <property type="entry name" value="ZINC_FINGER_C2H2_1"/>
    <property type="match status" value="1"/>
</dbReference>
<evidence type="ECO:0000256" key="2">
    <source>
        <dbReference type="ARBA" id="ARBA00022771"/>
    </source>
</evidence>
<dbReference type="PROSITE" id="PS50157">
    <property type="entry name" value="ZINC_FINGER_C2H2_2"/>
    <property type="match status" value="1"/>
</dbReference>
<evidence type="ECO:0000256" key="4">
    <source>
        <dbReference type="ARBA" id="ARBA00023242"/>
    </source>
</evidence>
<feature type="region of interest" description="Disordered" evidence="6">
    <location>
        <begin position="299"/>
        <end position="327"/>
    </location>
</feature>
<dbReference type="InterPro" id="IPR011333">
    <property type="entry name" value="SKP1/BTB/POZ_sf"/>
</dbReference>
<dbReference type="InterPro" id="IPR051095">
    <property type="entry name" value="Dros_DevTransReg"/>
</dbReference>
<dbReference type="Gene3D" id="3.30.710.10">
    <property type="entry name" value="Potassium Channel Kv1.1, Chain A"/>
    <property type="match status" value="1"/>
</dbReference>
<feature type="compositionally biased region" description="Basic and acidic residues" evidence="6">
    <location>
        <begin position="194"/>
        <end position="222"/>
    </location>
</feature>
<feature type="domain" description="C2H2-type" evidence="8">
    <location>
        <begin position="403"/>
        <end position="430"/>
    </location>
</feature>
<dbReference type="Pfam" id="PF00651">
    <property type="entry name" value="BTB"/>
    <property type="match status" value="1"/>
</dbReference>
<dbReference type="AlphaFoldDB" id="A0A979FV89"/>
<dbReference type="InterPro" id="IPR000210">
    <property type="entry name" value="BTB/POZ_dom"/>
</dbReference>
<dbReference type="GO" id="GO:0048513">
    <property type="term" value="P:animal organ development"/>
    <property type="evidence" value="ECO:0007669"/>
    <property type="project" value="UniProtKB-ARBA"/>
</dbReference>
<dbReference type="PANTHER" id="PTHR23110:SF98">
    <property type="entry name" value="PRE-LOLA-G, ISOFORM C-RELATED"/>
    <property type="match status" value="1"/>
</dbReference>
<dbReference type="PANTHER" id="PTHR23110">
    <property type="entry name" value="BTB DOMAIN TRANSCRIPTION FACTOR"/>
    <property type="match status" value="1"/>
</dbReference>
<dbReference type="Gene3D" id="3.30.160.60">
    <property type="entry name" value="Classic Zinc Finger"/>
    <property type="match status" value="2"/>
</dbReference>
<dbReference type="GO" id="GO:0005634">
    <property type="term" value="C:nucleus"/>
    <property type="evidence" value="ECO:0007669"/>
    <property type="project" value="UniProtKB-ARBA"/>
</dbReference>
<dbReference type="GeneID" id="108679110"/>
<evidence type="ECO:0000256" key="6">
    <source>
        <dbReference type="SAM" id="MobiDB-lite"/>
    </source>
</evidence>
<feature type="compositionally biased region" description="Basic and acidic residues" evidence="6">
    <location>
        <begin position="160"/>
        <end position="171"/>
    </location>
</feature>
<dbReference type="SMART" id="SM00225">
    <property type="entry name" value="BTB"/>
    <property type="match status" value="1"/>
</dbReference>
<keyword evidence="3" id="KW-0862">Zinc</keyword>
<keyword evidence="2 5" id="KW-0863">Zinc-finger</keyword>
<dbReference type="SUPFAM" id="SSF57667">
    <property type="entry name" value="beta-beta-alpha zinc fingers"/>
    <property type="match status" value="1"/>
</dbReference>
<evidence type="ECO:0000259" key="8">
    <source>
        <dbReference type="PROSITE" id="PS50157"/>
    </source>
</evidence>
<dbReference type="GO" id="GO:0008270">
    <property type="term" value="F:zinc ion binding"/>
    <property type="evidence" value="ECO:0007669"/>
    <property type="project" value="UniProtKB-KW"/>
</dbReference>
<protein>
    <submittedName>
        <fullName evidence="10">Broad-complex core protein isoforms 1/2/3/4/5 isoform X28</fullName>
    </submittedName>
</protein>
<dbReference type="GO" id="GO:0006357">
    <property type="term" value="P:regulation of transcription by RNA polymerase II"/>
    <property type="evidence" value="ECO:0007669"/>
    <property type="project" value="TreeGrafter"/>
</dbReference>
<sequence length="465" mass="52123">MDGGLLSLKWNNHRSTFFYVLSNVRKKECYTDVTLACDGKFYPVHKLVLSTCSEYFEQMFEQTQCKHPVIVLKDIRSEELESLLSYMYVGEVNVVQEKLSGLIKAAECLRIKGLAVPDEEPATTKSSGGSREKRTSDNSLSSEAKRRRQDDGSSSQRQTSSREETSRRRADQSSSNKFNRNNASSSSSSVNSSRENRDSVSDHRTTSRDASEPNELHHAQQDNDIELKAEELPDAHEDLPSEVPPEDPGDAVKQEPLDLDAVYLSDSNSASDTKDMLVEDSFGEADGQQHFMDELLGQNSASDQHGMGDYGEGGEGSSSSSAATNQQQQHMVMFEQKDHDGISKLCGSHLLPDVRAQSCLFPPFISVGPLKPRRQATRPGHIGPVVPFEELTGVRPMSIEKPYPCPVCQMLFYDKAKFRHHYMVHTGERPYACSYCPFKARQVGNLNRHIKEKHRDVESFPQHNL</sequence>
<dbReference type="GO" id="GO:0003006">
    <property type="term" value="P:developmental process involved in reproduction"/>
    <property type="evidence" value="ECO:0007669"/>
    <property type="project" value="UniProtKB-ARBA"/>
</dbReference>
<evidence type="ECO:0000256" key="5">
    <source>
        <dbReference type="PROSITE-ProRule" id="PRU00042"/>
    </source>
</evidence>
<dbReference type="SMART" id="SM00355">
    <property type="entry name" value="ZnF_C2H2"/>
    <property type="match status" value="2"/>
</dbReference>
<dbReference type="RefSeq" id="XP_047740478.1">
    <property type="nucleotide sequence ID" value="XM_047884522.1"/>
</dbReference>
<feature type="region of interest" description="Disordered" evidence="6">
    <location>
        <begin position="119"/>
        <end position="222"/>
    </location>
</feature>
<dbReference type="FunFam" id="3.30.160.60:FF:000446">
    <property type="entry name" value="Zinc finger protein"/>
    <property type="match status" value="1"/>
</dbReference>
<keyword evidence="4" id="KW-0539">Nucleus</keyword>
<dbReference type="Proteomes" id="UP000694843">
    <property type="component" value="Unplaced"/>
</dbReference>